<evidence type="ECO:0000313" key="4">
    <source>
        <dbReference type="EMBL" id="VDG69856.1"/>
    </source>
</evidence>
<feature type="domain" description="WsaF C-terminal" evidence="3">
    <location>
        <begin position="549"/>
        <end position="675"/>
    </location>
</feature>
<dbReference type="Proteomes" id="UP000277570">
    <property type="component" value="Unassembled WGS sequence"/>
</dbReference>
<keyword evidence="5" id="KW-1185">Reference proteome</keyword>
<evidence type="ECO:0000259" key="2">
    <source>
        <dbReference type="Pfam" id="PF00534"/>
    </source>
</evidence>
<name>A0ABY6SNY9_9CLOT</name>
<dbReference type="Gene3D" id="3.40.50.2000">
    <property type="entry name" value="Glycogen Phosphorylase B"/>
    <property type="match status" value="2"/>
</dbReference>
<dbReference type="RefSeq" id="WP_125147734.1">
    <property type="nucleotide sequence ID" value="NZ_UYIN01000001.1"/>
</dbReference>
<dbReference type="Pfam" id="PF00534">
    <property type="entry name" value="Glycos_transf_1"/>
    <property type="match status" value="1"/>
</dbReference>
<dbReference type="SUPFAM" id="SSF53756">
    <property type="entry name" value="UDP-Glycosyltransferase/glycogen phosphorylase"/>
    <property type="match status" value="2"/>
</dbReference>
<feature type="domain" description="Glycosyl transferase family 1" evidence="2">
    <location>
        <begin position="187"/>
        <end position="326"/>
    </location>
</feature>
<proteinExistence type="predicted"/>
<evidence type="ECO:0000259" key="3">
    <source>
        <dbReference type="Pfam" id="PF22772"/>
    </source>
</evidence>
<reference evidence="4 5" key="1">
    <citation type="submission" date="2018-11" db="EMBL/GenBank/DDBJ databases">
        <authorList>
            <consortium name="Pathogen Informatics"/>
        </authorList>
    </citation>
    <scope>NUCLEOTIDE SEQUENCE [LARGE SCALE GENOMIC DNA]</scope>
    <source>
        <strain evidence="4 5">NCTC10913</strain>
    </source>
</reference>
<gene>
    <name evidence="4" type="ORF">NCTC10913_00491</name>
</gene>
<dbReference type="InterPro" id="IPR001296">
    <property type="entry name" value="Glyco_trans_1"/>
</dbReference>
<comment type="caution">
    <text evidence="4">The sequence shown here is derived from an EMBL/GenBank/DDBJ whole genome shotgun (WGS) entry which is preliminary data.</text>
</comment>
<dbReference type="InterPro" id="IPR055050">
    <property type="entry name" value="WsaF_C"/>
</dbReference>
<sequence>MKILYLIGCLEGESKRYRVYNLIEALKLEHVYSETCYEIDEYIYNNEYLKKFDAVVLFRSGYSDRIDKLRNILTELSIPMVYDIDDLVFDEEIVDQIDSYKRMNEYDQEQYLNGVKSIKRTLLLCDYITASTEFLCKYIYEKFSKKTFYIPNGLNNKQIEIASKIQICESSMRFISYLSGTKTHDADFIEVSKALKRILRENTNIYLKIIGHLDIETLFEGLEDKILHMDFMNWEDLMIELSNSYINLAPLEIDSVFSHAKSELKYFEAGICKIPTIASPTDTFRKCIKDNENGLLATTEDEWYIAINKLINDEDLRNELGETAYSKVNSKYIPENIGNIAKRVYQDICSIHNGNTEIKSYYYGKKDLMSTDNLRISWIVPQPFEGSGGHRNIFRTIKYLSSFGHKLKVYINPDNHRFKTSKEVEKFITENFMDLNAEVVLWANDITECDVLFATHWSTAYIVDKNRDKANLLCYFIQDFEPYFYAMGYEYVISYNTYKLGLYPITSGPWPLTLLKREFGITEGNFFRFPIDRKIYYSVDDCNKIERPKILFFARPDMPRRCYQLGISALNQVKSKRPDVEIVFYGAKSEKYNNVPFEFTNLGMLPKIEDLGDLYRSADVGICFSTTNPSLVPYEMMACGCPVVDLDFNDNEVNYGSKDNCILVEANENSIAEGILNVLNDKEYKEQLIRNGKKYCEIFPTEFEMVKLIESYIKEQYLKKLAEE</sequence>
<dbReference type="EMBL" id="UYIN01000001">
    <property type="protein sequence ID" value="VDG69856.1"/>
    <property type="molecule type" value="Genomic_DNA"/>
</dbReference>
<accession>A0ABY6SNY9</accession>
<dbReference type="CDD" id="cd03801">
    <property type="entry name" value="GT4_PimA-like"/>
    <property type="match status" value="1"/>
</dbReference>
<protein>
    <submittedName>
        <fullName evidence="4">Glycosyltransferase</fullName>
    </submittedName>
</protein>
<dbReference type="PANTHER" id="PTHR46401:SF2">
    <property type="entry name" value="GLYCOSYLTRANSFERASE WBBK-RELATED"/>
    <property type="match status" value="1"/>
</dbReference>
<evidence type="ECO:0000313" key="5">
    <source>
        <dbReference type="Proteomes" id="UP000277570"/>
    </source>
</evidence>
<dbReference type="PANTHER" id="PTHR46401">
    <property type="entry name" value="GLYCOSYLTRANSFERASE WBBK-RELATED"/>
    <property type="match status" value="1"/>
</dbReference>
<evidence type="ECO:0000256" key="1">
    <source>
        <dbReference type="ARBA" id="ARBA00022679"/>
    </source>
</evidence>
<dbReference type="Pfam" id="PF22772">
    <property type="entry name" value="WsaF_C"/>
    <property type="match status" value="1"/>
</dbReference>
<dbReference type="Gene3D" id="3.40.50.11090">
    <property type="match status" value="1"/>
</dbReference>
<organism evidence="4 5">
    <name type="scientific">Clostridium carnis</name>
    <dbReference type="NCBI Taxonomy" id="1530"/>
    <lineage>
        <taxon>Bacteria</taxon>
        <taxon>Bacillati</taxon>
        <taxon>Bacillota</taxon>
        <taxon>Clostridia</taxon>
        <taxon>Eubacteriales</taxon>
        <taxon>Clostridiaceae</taxon>
        <taxon>Clostridium</taxon>
    </lineage>
</organism>
<keyword evidence="1" id="KW-0808">Transferase</keyword>